<comment type="caution">
    <text evidence="2">The sequence shown here is derived from an EMBL/GenBank/DDBJ whole genome shotgun (WGS) entry which is preliminary data.</text>
</comment>
<evidence type="ECO:0000256" key="1">
    <source>
        <dbReference type="SAM" id="MobiDB-lite"/>
    </source>
</evidence>
<feature type="compositionally biased region" description="Low complexity" evidence="1">
    <location>
        <begin position="362"/>
        <end position="382"/>
    </location>
</feature>
<protein>
    <recommendedName>
        <fullName evidence="4">Periplasmic binding protein domain-containing protein</fullName>
    </recommendedName>
</protein>
<dbReference type="OrthoDB" id="3239411at2"/>
<dbReference type="InterPro" id="IPR028082">
    <property type="entry name" value="Peripla_BP_I"/>
</dbReference>
<accession>A0A4R0QYR1</accession>
<dbReference type="EMBL" id="RXLP01000004">
    <property type="protein sequence ID" value="TCD54811.1"/>
    <property type="molecule type" value="Genomic_DNA"/>
</dbReference>
<sequence length="492" mass="53309">MALALCTCASCSPRTASSNSQASSLTGTVDIVTPTGNSAMSSNLPLNNWESIRSSLVKSLKTHGFVDSQISESHYSDLSAQINQIKRITNTYKAEKDKHPHTLIFAPHQPIKTSYATAIAQRFGDTVTQNTLNNDELEFDNLSDSQQDEYTSLHKQLASALKDAQDNGITVVLMSHKVPDFSENYFISFATAQSIARIQTDNLVRKLQLDKATIKNPQAIEIIIPLNVGAQFAQQLFSASWKILKPYYTTGVAFSPSGLLDANSTEDDWRNVSVPDDSADSISSALKVRLTSSDESSNNAIVNVDGILAFNDYIAQGAVSALTELGFTGSSAQVNPDVTLDSIIKKLSDNVDVHKQRVPQPNNSSTDDTNTTDSNSQDSQSTPYKKRNPQPNHTILTWPIVTGFGTYIDAIADIVNGKIWISSAEERNSVVSSIAALSRAICEKKTSPSQLEKSVPNIQNNTVTAPLFAVNSDNLKKTLLDTGYITPAEAGL</sequence>
<feature type="region of interest" description="Disordered" evidence="1">
    <location>
        <begin position="353"/>
        <end position="392"/>
    </location>
</feature>
<dbReference type="Proteomes" id="UP000291289">
    <property type="component" value="Unassembled WGS sequence"/>
</dbReference>
<evidence type="ECO:0008006" key="4">
    <source>
        <dbReference type="Google" id="ProtNLM"/>
    </source>
</evidence>
<evidence type="ECO:0000313" key="2">
    <source>
        <dbReference type="EMBL" id="TCD54811.1"/>
    </source>
</evidence>
<dbReference type="RefSeq" id="WP_131283161.1">
    <property type="nucleotide sequence ID" value="NZ_RXLP01000004.1"/>
</dbReference>
<name>A0A4R0QYR1_9BIFI</name>
<gene>
    <name evidence="2" type="ORF">EJ419_01555</name>
</gene>
<proteinExistence type="predicted"/>
<reference evidence="2 3" key="1">
    <citation type="submission" date="2018-12" db="EMBL/GenBank/DDBJ databases">
        <title>Alloscrdovia theropitheci sp. nov: a novel taxon from the feces of the bleeding-herat monkey (Theropithecus geleda).</title>
        <authorList>
            <person name="Modesto M."/>
        </authorList>
    </citation>
    <scope>NUCLEOTIDE SEQUENCE [LARGE SCALE GENOMIC DNA]</scope>
    <source>
        <strain evidence="2 3">GLDI4/2</strain>
    </source>
</reference>
<keyword evidence="3" id="KW-1185">Reference proteome</keyword>
<dbReference type="SUPFAM" id="SSF53822">
    <property type="entry name" value="Periplasmic binding protein-like I"/>
    <property type="match status" value="1"/>
</dbReference>
<dbReference type="Gene3D" id="3.40.50.2300">
    <property type="match status" value="1"/>
</dbReference>
<dbReference type="AlphaFoldDB" id="A0A4R0QYR1"/>
<organism evidence="2 3">
    <name type="scientific">Alloscardovia theropitheci</name>
    <dbReference type="NCBI Taxonomy" id="2496842"/>
    <lineage>
        <taxon>Bacteria</taxon>
        <taxon>Bacillati</taxon>
        <taxon>Actinomycetota</taxon>
        <taxon>Actinomycetes</taxon>
        <taxon>Bifidobacteriales</taxon>
        <taxon>Bifidobacteriaceae</taxon>
        <taxon>Alloscardovia</taxon>
    </lineage>
</organism>
<evidence type="ECO:0000313" key="3">
    <source>
        <dbReference type="Proteomes" id="UP000291289"/>
    </source>
</evidence>